<dbReference type="EMBL" id="BK015360">
    <property type="protein sequence ID" value="DAE03244.1"/>
    <property type="molecule type" value="Genomic_DNA"/>
</dbReference>
<accession>A0A8S5PAK2</accession>
<proteinExistence type="predicted"/>
<evidence type="ECO:0000313" key="1">
    <source>
        <dbReference type="EMBL" id="DAE03244.1"/>
    </source>
</evidence>
<sequence>MGKQSGFLRKLQENQRQNMHLQRLFTIQQCEDMALITLGQDFGFGEKRATEFLEKFRETFEAYASLCLENAKGDANMDYTKGCIDRELARIMGSAFQPWEVRYPEKVFGGK</sequence>
<organism evidence="1">
    <name type="scientific">Siphoviridae sp. ct2kB26</name>
    <dbReference type="NCBI Taxonomy" id="2825317"/>
    <lineage>
        <taxon>Viruses</taxon>
        <taxon>Duplodnaviria</taxon>
        <taxon>Heunggongvirae</taxon>
        <taxon>Uroviricota</taxon>
        <taxon>Caudoviricetes</taxon>
    </lineage>
</organism>
<reference evidence="1" key="1">
    <citation type="journal article" date="2021" name="Proc. Natl. Acad. Sci. U.S.A.">
        <title>A Catalog of Tens of Thousands of Viruses from Human Metagenomes Reveals Hidden Associations with Chronic Diseases.</title>
        <authorList>
            <person name="Tisza M.J."/>
            <person name="Buck C.B."/>
        </authorList>
    </citation>
    <scope>NUCLEOTIDE SEQUENCE</scope>
    <source>
        <strain evidence="1">Ct2kB26</strain>
    </source>
</reference>
<protein>
    <submittedName>
        <fullName evidence="1">Uncharacterized protein</fullName>
    </submittedName>
</protein>
<name>A0A8S5PAK2_9CAUD</name>